<keyword evidence="7" id="KW-1185">Reference proteome</keyword>
<dbReference type="Pfam" id="PF02361">
    <property type="entry name" value="CbiQ"/>
    <property type="match status" value="1"/>
</dbReference>
<reference evidence="6 7" key="1">
    <citation type="submission" date="2020-09" db="EMBL/GenBank/DDBJ databases">
        <title>Parvimonas S3374 sp. nov.</title>
        <authorList>
            <person name="Buhl M."/>
        </authorList>
    </citation>
    <scope>NUCLEOTIDE SEQUENCE [LARGE SCALE GENOMIC DNA]</scope>
    <source>
        <strain evidence="6 7">S3374</strain>
    </source>
</reference>
<keyword evidence="2 5" id="KW-0812">Transmembrane</keyword>
<comment type="subcellular location">
    <subcellularLocation>
        <location evidence="1">Membrane</location>
        <topology evidence="1">Multi-pass membrane protein</topology>
    </subcellularLocation>
</comment>
<comment type="caution">
    <text evidence="6">The sequence shown here is derived from an EMBL/GenBank/DDBJ whole genome shotgun (WGS) entry which is preliminary data.</text>
</comment>
<dbReference type="PANTHER" id="PTHR33514">
    <property type="entry name" value="PROTEIN ABCI12, CHLOROPLASTIC"/>
    <property type="match status" value="1"/>
</dbReference>
<keyword evidence="4 5" id="KW-0472">Membrane</keyword>
<feature type="transmembrane region" description="Helical" evidence="5">
    <location>
        <begin position="7"/>
        <end position="23"/>
    </location>
</feature>
<evidence type="ECO:0000256" key="1">
    <source>
        <dbReference type="ARBA" id="ARBA00004141"/>
    </source>
</evidence>
<evidence type="ECO:0000256" key="3">
    <source>
        <dbReference type="ARBA" id="ARBA00022989"/>
    </source>
</evidence>
<evidence type="ECO:0000256" key="2">
    <source>
        <dbReference type="ARBA" id="ARBA00022692"/>
    </source>
</evidence>
<evidence type="ECO:0000256" key="5">
    <source>
        <dbReference type="SAM" id="Phobius"/>
    </source>
</evidence>
<organism evidence="6 7">
    <name type="scientific">Parvimonas parva</name>
    <dbReference type="NCBI Taxonomy" id="2769485"/>
    <lineage>
        <taxon>Bacteria</taxon>
        <taxon>Bacillati</taxon>
        <taxon>Bacillota</taxon>
        <taxon>Tissierellia</taxon>
        <taxon>Tissierellales</taxon>
        <taxon>Peptoniphilaceae</taxon>
        <taxon>Parvimonas</taxon>
    </lineage>
</organism>
<feature type="transmembrane region" description="Helical" evidence="5">
    <location>
        <begin position="75"/>
        <end position="102"/>
    </location>
</feature>
<dbReference type="InterPro" id="IPR003339">
    <property type="entry name" value="ABC/ECF_trnsptr_transmembrane"/>
</dbReference>
<evidence type="ECO:0000313" key="7">
    <source>
        <dbReference type="Proteomes" id="UP000823123"/>
    </source>
</evidence>
<feature type="transmembrane region" description="Helical" evidence="5">
    <location>
        <begin position="52"/>
        <end position="69"/>
    </location>
</feature>
<dbReference type="CDD" id="cd16914">
    <property type="entry name" value="EcfT"/>
    <property type="match status" value="1"/>
</dbReference>
<keyword evidence="3 5" id="KW-1133">Transmembrane helix</keyword>
<feature type="transmembrane region" description="Helical" evidence="5">
    <location>
        <begin position="29"/>
        <end position="45"/>
    </location>
</feature>
<dbReference type="EMBL" id="JACVDA010000003">
    <property type="protein sequence ID" value="MBK1467979.1"/>
    <property type="molecule type" value="Genomic_DNA"/>
</dbReference>
<protein>
    <submittedName>
        <fullName evidence="6">Energy-coupling factor transporter transmembrane protein EcfT</fullName>
    </submittedName>
</protein>
<evidence type="ECO:0000256" key="4">
    <source>
        <dbReference type="ARBA" id="ARBA00023136"/>
    </source>
</evidence>
<evidence type="ECO:0000313" key="6">
    <source>
        <dbReference type="EMBL" id="MBK1467979.1"/>
    </source>
</evidence>
<accession>A0ABS1C7A2</accession>
<feature type="transmembrane region" description="Helical" evidence="5">
    <location>
        <begin position="206"/>
        <end position="227"/>
    </location>
</feature>
<dbReference type="Proteomes" id="UP000823123">
    <property type="component" value="Unassembled WGS sequence"/>
</dbReference>
<dbReference type="PANTHER" id="PTHR33514:SF13">
    <property type="entry name" value="PROTEIN ABCI12, CHLOROPLASTIC"/>
    <property type="match status" value="1"/>
</dbReference>
<sequence>MIKERRINLFILIFMNLIFGSLIPLWSNFKIDLIYFCICSFILIYSGKIKRFVKFLIFYLVCVYITFFVKLPDTSFFSFVGFVVYSNVKTCSIFMIATIVVLDTRTSELIYVLGKLGLGKKIRFACTITLKFIPIYFAEKRIIRNALKLRGIDISFSKLFKRFEYYIVPTLFRASNIASEMTESAYTRCAMCTDNMHSIYYKKFDIVDFILIVVLIALIVAWGGGFIDKI</sequence>
<dbReference type="RefSeq" id="WP_201275055.1">
    <property type="nucleotide sequence ID" value="NZ_JACVDA010000003.1"/>
</dbReference>
<name>A0ABS1C7A2_9FIRM</name>
<proteinExistence type="predicted"/>
<gene>
    <name evidence="6" type="ORF">IBJ83_01430</name>
</gene>